<keyword evidence="3" id="KW-1185">Reference proteome</keyword>
<name>A0A2T2P7J9_CORCC</name>
<evidence type="ECO:0000313" key="2">
    <source>
        <dbReference type="EMBL" id="PSN73308.1"/>
    </source>
</evidence>
<protein>
    <submittedName>
        <fullName evidence="2">Uncharacterized protein</fullName>
    </submittedName>
</protein>
<reference evidence="2 3" key="1">
    <citation type="journal article" date="2018" name="Front. Microbiol.">
        <title>Genome-Wide Analysis of Corynespora cassiicola Leaf Fall Disease Putative Effectors.</title>
        <authorList>
            <person name="Lopez D."/>
            <person name="Ribeiro S."/>
            <person name="Label P."/>
            <person name="Fumanal B."/>
            <person name="Venisse J.S."/>
            <person name="Kohler A."/>
            <person name="de Oliveira R.R."/>
            <person name="Labutti K."/>
            <person name="Lipzen A."/>
            <person name="Lail K."/>
            <person name="Bauer D."/>
            <person name="Ohm R.A."/>
            <person name="Barry K.W."/>
            <person name="Spatafora J."/>
            <person name="Grigoriev I.V."/>
            <person name="Martin F.M."/>
            <person name="Pujade-Renaud V."/>
        </authorList>
    </citation>
    <scope>NUCLEOTIDE SEQUENCE [LARGE SCALE GENOMIC DNA]</scope>
    <source>
        <strain evidence="2 3">Philippines</strain>
    </source>
</reference>
<proteinExistence type="predicted"/>
<evidence type="ECO:0000256" key="1">
    <source>
        <dbReference type="SAM" id="MobiDB-lite"/>
    </source>
</evidence>
<organism evidence="2 3">
    <name type="scientific">Corynespora cassiicola Philippines</name>
    <dbReference type="NCBI Taxonomy" id="1448308"/>
    <lineage>
        <taxon>Eukaryota</taxon>
        <taxon>Fungi</taxon>
        <taxon>Dikarya</taxon>
        <taxon>Ascomycota</taxon>
        <taxon>Pezizomycotina</taxon>
        <taxon>Dothideomycetes</taxon>
        <taxon>Pleosporomycetidae</taxon>
        <taxon>Pleosporales</taxon>
        <taxon>Corynesporascaceae</taxon>
        <taxon>Corynespora</taxon>
    </lineage>
</organism>
<sequence>MSSEDKPETGYNDQAAIVAMFRELCNDFRQIKDLIQLTTTCNLTVEIAVFQKPPGSRTHSDYIFGFDVFVVSRKSTHHKKNCVEHHAYGVQYLDENHVEWQILTHSISRTSVEKAVGYLYRHVHEHFVYVLEYRWMELKKREKIERGEESDDDENDDEEESDDDEESDD</sequence>
<feature type="compositionally biased region" description="Acidic residues" evidence="1">
    <location>
        <begin position="148"/>
        <end position="169"/>
    </location>
</feature>
<feature type="region of interest" description="Disordered" evidence="1">
    <location>
        <begin position="144"/>
        <end position="169"/>
    </location>
</feature>
<accession>A0A2T2P7J9</accession>
<dbReference type="AlphaFoldDB" id="A0A2T2P7J9"/>
<dbReference type="Proteomes" id="UP000240883">
    <property type="component" value="Unassembled WGS sequence"/>
</dbReference>
<gene>
    <name evidence="2" type="ORF">BS50DRAFT_582858</name>
</gene>
<evidence type="ECO:0000313" key="3">
    <source>
        <dbReference type="Proteomes" id="UP000240883"/>
    </source>
</evidence>
<dbReference type="EMBL" id="KZ678129">
    <property type="protein sequence ID" value="PSN73308.1"/>
    <property type="molecule type" value="Genomic_DNA"/>
</dbReference>